<keyword evidence="3" id="KW-1185">Reference proteome</keyword>
<dbReference type="EMBL" id="FOGW01000010">
    <property type="protein sequence ID" value="SER77840.1"/>
    <property type="molecule type" value="Genomic_DNA"/>
</dbReference>
<dbReference type="AlphaFoldDB" id="A0A1H9RYG2"/>
<accession>A0A1H9RYG2</accession>
<evidence type="ECO:0000313" key="3">
    <source>
        <dbReference type="Proteomes" id="UP000182471"/>
    </source>
</evidence>
<protein>
    <submittedName>
        <fullName evidence="2">Uncharacterized protein</fullName>
    </submittedName>
</protein>
<name>A0A1H9RYG2_9FIRM</name>
<reference evidence="3" key="1">
    <citation type="submission" date="2016-10" db="EMBL/GenBank/DDBJ databases">
        <authorList>
            <person name="Varghese N."/>
            <person name="Submissions S."/>
        </authorList>
    </citation>
    <scope>NUCLEOTIDE SEQUENCE [LARGE SCALE GENOMIC DNA]</scope>
    <source>
        <strain evidence="3">S1b</strain>
    </source>
</reference>
<evidence type="ECO:0000256" key="1">
    <source>
        <dbReference type="SAM" id="Phobius"/>
    </source>
</evidence>
<keyword evidence="1" id="KW-1133">Transmembrane helix</keyword>
<sequence length="48" mass="5451">MKKIIEEYGQIIVATIGAVTFLASFNFLFVQSSSPFIKCIEFFVKRGM</sequence>
<dbReference type="Proteomes" id="UP000182471">
    <property type="component" value="Unassembled WGS sequence"/>
</dbReference>
<dbReference type="RefSeq" id="WP_022749052.1">
    <property type="nucleotide sequence ID" value="NZ_FOGW01000010.1"/>
</dbReference>
<keyword evidence="1" id="KW-0812">Transmembrane</keyword>
<feature type="transmembrane region" description="Helical" evidence="1">
    <location>
        <begin position="12"/>
        <end position="30"/>
    </location>
</feature>
<evidence type="ECO:0000313" key="2">
    <source>
        <dbReference type="EMBL" id="SER77840.1"/>
    </source>
</evidence>
<gene>
    <name evidence="2" type="ORF">SAMN02910429_01046</name>
</gene>
<proteinExistence type="predicted"/>
<organism evidence="2 3">
    <name type="scientific">Lachnobacterium bovis</name>
    <dbReference type="NCBI Taxonomy" id="140626"/>
    <lineage>
        <taxon>Bacteria</taxon>
        <taxon>Bacillati</taxon>
        <taxon>Bacillota</taxon>
        <taxon>Clostridia</taxon>
        <taxon>Lachnospirales</taxon>
        <taxon>Lachnospiraceae</taxon>
        <taxon>Lachnobacterium</taxon>
    </lineage>
</organism>
<keyword evidence="1" id="KW-0472">Membrane</keyword>